<dbReference type="PANTHER" id="PTHR13693:SF100">
    <property type="entry name" value="8-AMINO-7-OXONONANOATE SYNTHASE"/>
    <property type="match status" value="1"/>
</dbReference>
<evidence type="ECO:0000313" key="6">
    <source>
        <dbReference type="Proteomes" id="UP000199403"/>
    </source>
</evidence>
<gene>
    <name evidence="5" type="ORF">SAMN05192553_103113</name>
</gene>
<feature type="domain" description="Aminotransferase class I/classII large" evidence="4">
    <location>
        <begin position="130"/>
        <end position="345"/>
    </location>
</feature>
<accession>A0A1H6XLE9</accession>
<dbReference type="RefSeq" id="WP_092173154.1">
    <property type="nucleotide sequence ID" value="NZ_FNZH01000003.1"/>
</dbReference>
<dbReference type="InterPro" id="IPR015421">
    <property type="entry name" value="PyrdxlP-dep_Trfase_major"/>
</dbReference>
<dbReference type="AlphaFoldDB" id="A0A1H6XLE9"/>
<dbReference type="Proteomes" id="UP000199403">
    <property type="component" value="Unassembled WGS sequence"/>
</dbReference>
<dbReference type="Gene3D" id="3.90.1150.10">
    <property type="entry name" value="Aspartate Aminotransferase, domain 1"/>
    <property type="match status" value="1"/>
</dbReference>
<protein>
    <submittedName>
        <fullName evidence="5">7-keto-8-aminopelargonate synthetase</fullName>
    </submittedName>
</protein>
<reference evidence="6" key="1">
    <citation type="submission" date="2016-10" db="EMBL/GenBank/DDBJ databases">
        <authorList>
            <person name="Varghese N."/>
            <person name="Submissions S."/>
        </authorList>
    </citation>
    <scope>NUCLEOTIDE SEQUENCE [LARGE SCALE GENOMIC DNA]</scope>
    <source>
        <strain evidence="6">IBRC-M 10761</strain>
    </source>
</reference>
<dbReference type="Gene3D" id="3.40.640.10">
    <property type="entry name" value="Type I PLP-dependent aspartate aminotransferase-like (Major domain)"/>
    <property type="match status" value="1"/>
</dbReference>
<dbReference type="InterPro" id="IPR015422">
    <property type="entry name" value="PyrdxlP-dep_Trfase_small"/>
</dbReference>
<keyword evidence="6" id="KW-1185">Reference proteome</keyword>
<dbReference type="Pfam" id="PF00155">
    <property type="entry name" value="Aminotran_1_2"/>
    <property type="match status" value="1"/>
</dbReference>
<dbReference type="PANTHER" id="PTHR13693">
    <property type="entry name" value="CLASS II AMINOTRANSFERASE/8-AMINO-7-OXONONANOATE SYNTHASE"/>
    <property type="match status" value="1"/>
</dbReference>
<dbReference type="InterPro" id="IPR004839">
    <property type="entry name" value="Aminotransferase_I/II_large"/>
</dbReference>
<evidence type="ECO:0000256" key="2">
    <source>
        <dbReference type="ARBA" id="ARBA00022679"/>
    </source>
</evidence>
<name>A0A1H6XLE9_9BACT</name>
<dbReference type="GO" id="GO:0030170">
    <property type="term" value="F:pyridoxal phosphate binding"/>
    <property type="evidence" value="ECO:0007669"/>
    <property type="project" value="InterPro"/>
</dbReference>
<comment type="cofactor">
    <cofactor evidence="1">
        <name>pyridoxal 5'-phosphate</name>
        <dbReference type="ChEBI" id="CHEBI:597326"/>
    </cofactor>
</comment>
<dbReference type="STRING" id="1416801.SAMN05192553_103113"/>
<dbReference type="InterPro" id="IPR015424">
    <property type="entry name" value="PyrdxlP-dep_Trfase"/>
</dbReference>
<evidence type="ECO:0000259" key="4">
    <source>
        <dbReference type="Pfam" id="PF00155"/>
    </source>
</evidence>
<evidence type="ECO:0000256" key="3">
    <source>
        <dbReference type="ARBA" id="ARBA00022898"/>
    </source>
</evidence>
<sequence length="354" mass="39404">MSHTYPTSQLGRTITYQGKDYLHFSGTSYLGMGTLPEFKELLIRGILRYGPNHGSSRNSNVQLSLYEAFEAQFAAGAEAAEAVLLSSGYMAGQLAVNTLRPLADLTWTAPDTHPAITLESQQPIGLTHNQWQEKCIAKSQELMGQKILLLSNAVNPLIPEIHDFEWTKKLSPANKYYLLIDDSHAFGLLGKGIFGTYAHWKHLPVEVMVSGSLGKALALPAGIILGNTSLTRLVRENPIYRTSSPPAPAFLSAFLDGQGYYLKQQLKLKDNLQFMASALEGLERFKFLPTYPVISFENESWVEQLHQKGFILSSFPYPLPDSPAVNRIVLSAWHERKDLAELIQTLKSFFDSQS</sequence>
<dbReference type="OrthoDB" id="846426at2"/>
<evidence type="ECO:0000256" key="1">
    <source>
        <dbReference type="ARBA" id="ARBA00001933"/>
    </source>
</evidence>
<keyword evidence="3" id="KW-0663">Pyridoxal phosphate</keyword>
<evidence type="ECO:0000313" key="5">
    <source>
        <dbReference type="EMBL" id="SEJ29918.1"/>
    </source>
</evidence>
<organism evidence="5 6">
    <name type="scientific">Cyclobacterium xiamenense</name>
    <dbReference type="NCBI Taxonomy" id="1297121"/>
    <lineage>
        <taxon>Bacteria</taxon>
        <taxon>Pseudomonadati</taxon>
        <taxon>Bacteroidota</taxon>
        <taxon>Cytophagia</taxon>
        <taxon>Cytophagales</taxon>
        <taxon>Cyclobacteriaceae</taxon>
        <taxon>Cyclobacterium</taxon>
    </lineage>
</organism>
<dbReference type="InterPro" id="IPR050087">
    <property type="entry name" value="AON_synthase_class-II"/>
</dbReference>
<proteinExistence type="predicted"/>
<dbReference type="SUPFAM" id="SSF53383">
    <property type="entry name" value="PLP-dependent transferases"/>
    <property type="match status" value="1"/>
</dbReference>
<keyword evidence="2" id="KW-0808">Transferase</keyword>
<dbReference type="GO" id="GO:0009102">
    <property type="term" value="P:biotin biosynthetic process"/>
    <property type="evidence" value="ECO:0007669"/>
    <property type="project" value="TreeGrafter"/>
</dbReference>
<dbReference type="EMBL" id="FNZH01000003">
    <property type="protein sequence ID" value="SEJ29918.1"/>
    <property type="molecule type" value="Genomic_DNA"/>
</dbReference>
<dbReference type="GO" id="GO:0008710">
    <property type="term" value="F:8-amino-7-oxononanoate synthase activity"/>
    <property type="evidence" value="ECO:0007669"/>
    <property type="project" value="TreeGrafter"/>
</dbReference>